<dbReference type="RefSeq" id="WP_323355439.1">
    <property type="nucleotide sequence ID" value="NZ_JAYGHY010000003.1"/>
</dbReference>
<keyword evidence="2" id="KW-0479">Metal-binding</keyword>
<keyword evidence="6" id="KW-1185">Reference proteome</keyword>
<keyword evidence="3" id="KW-0408">Iron</keyword>
<evidence type="ECO:0000256" key="2">
    <source>
        <dbReference type="ARBA" id="ARBA00022723"/>
    </source>
</evidence>
<dbReference type="InterPro" id="IPR007197">
    <property type="entry name" value="rSAM"/>
</dbReference>
<evidence type="ECO:0000313" key="6">
    <source>
        <dbReference type="Proteomes" id="UP001302329"/>
    </source>
</evidence>
<dbReference type="Gene3D" id="3.20.20.70">
    <property type="entry name" value="Aldolase class I"/>
    <property type="match status" value="1"/>
</dbReference>
<dbReference type="PANTHER" id="PTHR11228">
    <property type="entry name" value="RADICAL SAM DOMAIN PROTEIN"/>
    <property type="match status" value="1"/>
</dbReference>
<dbReference type="Proteomes" id="UP001302329">
    <property type="component" value="Unassembled WGS sequence"/>
</dbReference>
<dbReference type="EMBL" id="JAYGHY010000003">
    <property type="protein sequence ID" value="MEA5441294.1"/>
    <property type="molecule type" value="Genomic_DNA"/>
</dbReference>
<dbReference type="SUPFAM" id="SSF102114">
    <property type="entry name" value="Radical SAM enzymes"/>
    <property type="match status" value="1"/>
</dbReference>
<comment type="caution">
    <text evidence="5">The sequence shown here is derived from an EMBL/GenBank/DDBJ whole genome shotgun (WGS) entry which is preliminary data.</text>
</comment>
<dbReference type="CDD" id="cd01335">
    <property type="entry name" value="Radical_SAM"/>
    <property type="match status" value="1"/>
</dbReference>
<dbReference type="InterPro" id="IPR058240">
    <property type="entry name" value="rSAM_sf"/>
</dbReference>
<evidence type="ECO:0000256" key="3">
    <source>
        <dbReference type="ARBA" id="ARBA00023004"/>
    </source>
</evidence>
<reference evidence="5 6" key="1">
    <citation type="submission" date="2023-12" db="EMBL/GenBank/DDBJ databases">
        <title>Baltic Sea Cyanobacteria.</title>
        <authorList>
            <person name="Delbaje E."/>
            <person name="Fewer D.P."/>
            <person name="Shishido T.K."/>
        </authorList>
    </citation>
    <scope>NUCLEOTIDE SEQUENCE [LARGE SCALE GENOMIC DNA]</scope>
    <source>
        <strain evidence="5 6">UHCC 0281</strain>
    </source>
</reference>
<name>A0ABU5SRZ0_9CYAN</name>
<dbReference type="PANTHER" id="PTHR11228:SF7">
    <property type="entry name" value="PQQA PEPTIDE CYCLASE"/>
    <property type="match status" value="1"/>
</dbReference>
<dbReference type="SFLD" id="SFLDS00029">
    <property type="entry name" value="Radical_SAM"/>
    <property type="match status" value="1"/>
</dbReference>
<protein>
    <recommendedName>
        <fullName evidence="7">Radical SAM protein</fullName>
    </recommendedName>
</protein>
<sequence>MALPTVLKRAVPSNVQSAVKRLLWPEYSPATPGQKVIEFWVDVVSGCNLRCTACPVGMPEYTNSIGQKLTEMPIELFEKICLKAKADTNDNCRFGLYNWTEPTLHSKLHELIACAESHGVPCGISSNLNYDYDWSLLKPLHLWNFTITVSGFTQRTYQINHKGGRIEPVLANLIRISETLGDWECYKNIDVRYLVHKQNQHEVHLFKHFCDKLGMKFSPYHAYYMPIDKMFDGLEEVPPELEYIYYSPQLVQQAIGSHRSQNCFMRESQVCLDHEGNFSVCCVQSPSAPSIANYLDTPYQAMQAKRYASDLCRKCTSSGINIFATYGMQEPPEIQQSIEDLLPVDLKDFR</sequence>
<dbReference type="InterPro" id="IPR013785">
    <property type="entry name" value="Aldolase_TIM"/>
</dbReference>
<gene>
    <name evidence="5" type="ORF">VB739_01850</name>
</gene>
<proteinExistence type="predicted"/>
<evidence type="ECO:0000256" key="4">
    <source>
        <dbReference type="ARBA" id="ARBA00023014"/>
    </source>
</evidence>
<dbReference type="InterPro" id="IPR050377">
    <property type="entry name" value="Radical_SAM_PqqE_MftC-like"/>
</dbReference>
<keyword evidence="1" id="KW-0949">S-adenosyl-L-methionine</keyword>
<evidence type="ECO:0008006" key="7">
    <source>
        <dbReference type="Google" id="ProtNLM"/>
    </source>
</evidence>
<evidence type="ECO:0000313" key="5">
    <source>
        <dbReference type="EMBL" id="MEA5441294.1"/>
    </source>
</evidence>
<organism evidence="5 6">
    <name type="scientific">Cyanobium gracile UHCC 0281</name>
    <dbReference type="NCBI Taxonomy" id="3110309"/>
    <lineage>
        <taxon>Bacteria</taxon>
        <taxon>Bacillati</taxon>
        <taxon>Cyanobacteriota</taxon>
        <taxon>Cyanophyceae</taxon>
        <taxon>Synechococcales</taxon>
        <taxon>Prochlorococcaceae</taxon>
        <taxon>Cyanobium</taxon>
    </lineage>
</organism>
<accession>A0ABU5SRZ0</accession>
<evidence type="ECO:0000256" key="1">
    <source>
        <dbReference type="ARBA" id="ARBA00022691"/>
    </source>
</evidence>
<keyword evidence="4" id="KW-0411">Iron-sulfur</keyword>